<keyword evidence="1" id="KW-0472">Membrane</keyword>
<evidence type="ECO:0000313" key="3">
    <source>
        <dbReference type="Proteomes" id="UP000198371"/>
    </source>
</evidence>
<reference evidence="3" key="1">
    <citation type="journal article" date="2017" name="Genome Announc.">
        <title>Complete Genome Sequence of Vibrio sp. Strain 2521-89, a Close Relative of Vibrio cholerae Isolated from Lake Water in New Mexico, USA.</title>
        <authorList>
            <person name="Liang K."/>
            <person name="Orata F.D."/>
            <person name="Winkjer N.S."/>
            <person name="Rowe L.A."/>
            <person name="Tarr C.L."/>
            <person name="Boucher Y."/>
        </authorList>
    </citation>
    <scope>NUCLEOTIDE SEQUENCE [LARGE SCALE GENOMIC DNA]</scope>
    <source>
        <strain evidence="3">2521-89</strain>
    </source>
</reference>
<keyword evidence="3" id="KW-1185">Reference proteome</keyword>
<keyword evidence="1" id="KW-0812">Transmembrane</keyword>
<accession>A0AAU8WAQ2</accession>
<dbReference type="EMBL" id="CP022352">
    <property type="protein sequence ID" value="ASK53712.1"/>
    <property type="molecule type" value="Genomic_DNA"/>
</dbReference>
<dbReference type="AlphaFoldDB" id="A0AAU8WAQ2"/>
<name>A0AAU8WAQ2_9VIBR</name>
<dbReference type="KEGG" id="vti:CEQ48_02640"/>
<evidence type="ECO:0000313" key="2">
    <source>
        <dbReference type="EMBL" id="ASK53712.1"/>
    </source>
</evidence>
<organism evidence="2 3">
    <name type="scientific">Vibrio tarriae</name>
    <dbReference type="NCBI Taxonomy" id="2014742"/>
    <lineage>
        <taxon>Bacteria</taxon>
        <taxon>Pseudomonadati</taxon>
        <taxon>Pseudomonadota</taxon>
        <taxon>Gammaproteobacteria</taxon>
        <taxon>Vibrionales</taxon>
        <taxon>Vibrionaceae</taxon>
        <taxon>Vibrio</taxon>
    </lineage>
</organism>
<keyword evidence="1" id="KW-1133">Transmembrane helix</keyword>
<evidence type="ECO:0000256" key="1">
    <source>
        <dbReference type="SAM" id="Phobius"/>
    </source>
</evidence>
<dbReference type="Proteomes" id="UP000198371">
    <property type="component" value="Chromosome 2"/>
</dbReference>
<proteinExistence type="predicted"/>
<feature type="transmembrane region" description="Helical" evidence="1">
    <location>
        <begin position="63"/>
        <end position="79"/>
    </location>
</feature>
<feature type="transmembrane region" description="Helical" evidence="1">
    <location>
        <begin position="35"/>
        <end position="56"/>
    </location>
</feature>
<gene>
    <name evidence="2" type="ORF">CEQ48_02640</name>
</gene>
<reference evidence="2 3" key="2">
    <citation type="submission" date="2017-06" db="EMBL/GenBank/DDBJ databases">
        <title>Complete genome sequence of Vibrio sp. 2521-89, a close relative of Vibrio cholerae isolated from lake water in New Mexico, USA.</title>
        <authorList>
            <person name="Liang K."/>
            <person name="Orata F.D."/>
            <person name="Winkjer N.S."/>
            <person name="Tarr C.L."/>
            <person name="Boucher Y."/>
        </authorList>
    </citation>
    <scope>NUCLEOTIDE SEQUENCE [LARGE SCALE GENOMIC DNA]</scope>
    <source>
        <strain evidence="2 3">2521-89</strain>
    </source>
</reference>
<protein>
    <submittedName>
        <fullName evidence="2">Uncharacterized protein</fullName>
    </submittedName>
</protein>
<feature type="transmembrane region" description="Helical" evidence="1">
    <location>
        <begin position="12"/>
        <end position="29"/>
    </location>
</feature>
<sequence>MLIYKRPLLSRGSPSQLTLLVNSIVHIIYKPIAVLAIGYFFVFWVLSPAIFTAFLLKISIKWKFVRAISLLYVALWPFIRG</sequence>